<proteinExistence type="predicted"/>
<protein>
    <submittedName>
        <fullName evidence="1">Uncharacterized protein</fullName>
    </submittedName>
</protein>
<sequence length="75" mass="9013">MADIDKLINEFSLPELFAEHKILDKEIEEYRDVLSNSYKYKAVSFEFIALKHQNLEINKDIIFNTLKFYQRLTNL</sequence>
<accession>A0A1B9Y326</accession>
<name>A0A1B9Y326_9FLAO</name>
<dbReference type="STRING" id="447689.BA195_05835"/>
<dbReference type="Proteomes" id="UP000093186">
    <property type="component" value="Unassembled WGS sequence"/>
</dbReference>
<reference evidence="1 2" key="1">
    <citation type="submission" date="2016-06" db="EMBL/GenBank/DDBJ databases">
        <title>Draft Genome Sequence of Tenacibaculum soleae UCD-KL19.</title>
        <authorList>
            <person name="Eisen J.A."/>
            <person name="Coil D.A."/>
            <person name="Lujan K.M."/>
        </authorList>
    </citation>
    <scope>NUCLEOTIDE SEQUENCE [LARGE SCALE GENOMIC DNA]</scope>
    <source>
        <strain evidence="1 2">UCD-KL19</strain>
    </source>
</reference>
<gene>
    <name evidence="1" type="ORF">BA195_05835</name>
</gene>
<organism evidence="1 2">
    <name type="scientific">Tenacibaculum soleae</name>
    <dbReference type="NCBI Taxonomy" id="447689"/>
    <lineage>
        <taxon>Bacteria</taxon>
        <taxon>Pseudomonadati</taxon>
        <taxon>Bacteroidota</taxon>
        <taxon>Flavobacteriia</taxon>
        <taxon>Flavobacteriales</taxon>
        <taxon>Flavobacteriaceae</taxon>
        <taxon>Tenacibaculum</taxon>
    </lineage>
</organism>
<dbReference type="AlphaFoldDB" id="A0A1B9Y326"/>
<dbReference type="RefSeq" id="WP_068703350.1">
    <property type="nucleotide sequence ID" value="NZ_MAKX01000001.1"/>
</dbReference>
<evidence type="ECO:0000313" key="1">
    <source>
        <dbReference type="EMBL" id="OCK44203.1"/>
    </source>
</evidence>
<comment type="caution">
    <text evidence="1">The sequence shown here is derived from an EMBL/GenBank/DDBJ whole genome shotgun (WGS) entry which is preliminary data.</text>
</comment>
<evidence type="ECO:0000313" key="2">
    <source>
        <dbReference type="Proteomes" id="UP000093186"/>
    </source>
</evidence>
<keyword evidence="2" id="KW-1185">Reference proteome</keyword>
<dbReference type="EMBL" id="MAKX01000001">
    <property type="protein sequence ID" value="OCK44203.1"/>
    <property type="molecule type" value="Genomic_DNA"/>
</dbReference>